<name>A0A1X2IYK1_9FUNG</name>
<dbReference type="Proteomes" id="UP000193560">
    <property type="component" value="Unassembled WGS sequence"/>
</dbReference>
<evidence type="ECO:0008006" key="6">
    <source>
        <dbReference type="Google" id="ProtNLM"/>
    </source>
</evidence>
<keyword evidence="2" id="KW-0496">Mitochondrion</keyword>
<evidence type="ECO:0000256" key="2">
    <source>
        <dbReference type="ARBA" id="ARBA00023128"/>
    </source>
</evidence>
<dbReference type="OrthoDB" id="20734at2759"/>
<dbReference type="EMBL" id="MCGE01000002">
    <property type="protein sequence ID" value="ORZ24406.1"/>
    <property type="molecule type" value="Genomic_DNA"/>
</dbReference>
<feature type="region of interest" description="Disordered" evidence="3">
    <location>
        <begin position="95"/>
        <end position="118"/>
    </location>
</feature>
<gene>
    <name evidence="4" type="ORF">BCR42DRAFT_402884</name>
</gene>
<comment type="subcellular location">
    <subcellularLocation>
        <location evidence="1">Mitochondrion</location>
    </subcellularLocation>
</comment>
<dbReference type="GO" id="GO:0005739">
    <property type="term" value="C:mitochondrion"/>
    <property type="evidence" value="ECO:0007669"/>
    <property type="project" value="UniProtKB-SubCell"/>
</dbReference>
<evidence type="ECO:0000313" key="4">
    <source>
        <dbReference type="EMBL" id="ORZ24406.1"/>
    </source>
</evidence>
<organism evidence="4 5">
    <name type="scientific">Absidia repens</name>
    <dbReference type="NCBI Taxonomy" id="90262"/>
    <lineage>
        <taxon>Eukaryota</taxon>
        <taxon>Fungi</taxon>
        <taxon>Fungi incertae sedis</taxon>
        <taxon>Mucoromycota</taxon>
        <taxon>Mucoromycotina</taxon>
        <taxon>Mucoromycetes</taxon>
        <taxon>Mucorales</taxon>
        <taxon>Cunninghamellaceae</taxon>
        <taxon>Absidia</taxon>
    </lineage>
</organism>
<sequence length="256" mass="28088">MNVKRYFHSSVRSLRSTAKGPFKLPADPTTTTYRGKLFEWQTQKAFESIGMQLRHIGGRSDGGIDLKGQWTFSLHASGNNSEGNDLSASRTVAPTIHDDSRKPNDLQQQQQQQPVYSDDDDRLIPVVVQCKNVKTGCTPDHLRGLLGATVGLNAARRTLGILASSSPKTFTPDTMALFGASTLPLGLARVTPDAVLEALVLNHTAQQWLDIQILPRFDSFGNPVFPPLMMTGHGRRLMPSSSEEAEEALLLEHQLS</sequence>
<evidence type="ECO:0000256" key="3">
    <source>
        <dbReference type="SAM" id="MobiDB-lite"/>
    </source>
</evidence>
<dbReference type="Pfam" id="PF10356">
    <property type="entry name" value="RRG7"/>
    <property type="match status" value="1"/>
</dbReference>
<protein>
    <recommendedName>
        <fullName evidence="6">Restriction endonuclease type IV Mrr domain-containing protein</fullName>
    </recommendedName>
</protein>
<evidence type="ECO:0000313" key="5">
    <source>
        <dbReference type="Proteomes" id="UP000193560"/>
    </source>
</evidence>
<dbReference type="InterPro" id="IPR018828">
    <property type="entry name" value="RRG7"/>
</dbReference>
<dbReference type="PANTHER" id="PTHR28133">
    <property type="entry name" value="REQUIRED FOR RESPIRATORY GROWTH PROTEIN 7, MITOCHONDRIAL"/>
    <property type="match status" value="1"/>
</dbReference>
<keyword evidence="5" id="KW-1185">Reference proteome</keyword>
<dbReference type="PANTHER" id="PTHR28133:SF1">
    <property type="entry name" value="REQUIRED FOR RESPIRATORY GROWTH PROTEIN 7, MITOCHONDRIAL"/>
    <property type="match status" value="1"/>
</dbReference>
<proteinExistence type="predicted"/>
<evidence type="ECO:0000256" key="1">
    <source>
        <dbReference type="ARBA" id="ARBA00004173"/>
    </source>
</evidence>
<reference evidence="4 5" key="1">
    <citation type="submission" date="2016-07" db="EMBL/GenBank/DDBJ databases">
        <title>Pervasive Adenine N6-methylation of Active Genes in Fungi.</title>
        <authorList>
            <consortium name="DOE Joint Genome Institute"/>
            <person name="Mondo S.J."/>
            <person name="Dannebaum R.O."/>
            <person name="Kuo R.C."/>
            <person name="Labutti K."/>
            <person name="Haridas S."/>
            <person name="Kuo A."/>
            <person name="Salamov A."/>
            <person name="Ahrendt S.R."/>
            <person name="Lipzen A."/>
            <person name="Sullivan W."/>
            <person name="Andreopoulos W.B."/>
            <person name="Clum A."/>
            <person name="Lindquist E."/>
            <person name="Daum C."/>
            <person name="Ramamoorthy G.K."/>
            <person name="Gryganskyi A."/>
            <person name="Culley D."/>
            <person name="Magnuson J.K."/>
            <person name="James T.Y."/>
            <person name="O'Malley M.A."/>
            <person name="Stajich J.E."/>
            <person name="Spatafora J.W."/>
            <person name="Visel A."/>
            <person name="Grigoriev I.V."/>
        </authorList>
    </citation>
    <scope>NUCLEOTIDE SEQUENCE [LARGE SCALE GENOMIC DNA]</scope>
    <source>
        <strain evidence="4 5">NRRL 1336</strain>
    </source>
</reference>
<dbReference type="AlphaFoldDB" id="A0A1X2IYK1"/>
<comment type="caution">
    <text evidence="4">The sequence shown here is derived from an EMBL/GenBank/DDBJ whole genome shotgun (WGS) entry which is preliminary data.</text>
</comment>
<accession>A0A1X2IYK1</accession>